<dbReference type="Proteomes" id="UP000050331">
    <property type="component" value="Chromosome"/>
</dbReference>
<dbReference type="KEGG" id="lao:AOX59_02355"/>
<evidence type="ECO:0000256" key="1">
    <source>
        <dbReference type="SAM" id="MobiDB-lite"/>
    </source>
</evidence>
<accession>A0A0U4G4H2</accession>
<reference evidence="3 4" key="1">
    <citation type="submission" date="2016-01" db="EMBL/GenBank/DDBJ databases">
        <title>Complete genome sequence of strain Lentibacillus amyloliquefaciens LAM0015T isolated from saline sediment.</title>
        <authorList>
            <person name="Wang J.-L."/>
            <person name="He M.-X."/>
        </authorList>
    </citation>
    <scope>NUCLEOTIDE SEQUENCE [LARGE SCALE GENOMIC DNA]</scope>
    <source>
        <strain evidence="3 4">LAM0015</strain>
    </source>
</reference>
<name>A0A0U4G4H2_9BACI</name>
<dbReference type="AlphaFoldDB" id="A0A0U4G4H2"/>
<feature type="compositionally biased region" description="Acidic residues" evidence="1">
    <location>
        <begin position="27"/>
        <end position="36"/>
    </location>
</feature>
<proteinExistence type="predicted"/>
<feature type="chain" id="PRO_5006849302" evidence="2">
    <location>
        <begin position="28"/>
        <end position="195"/>
    </location>
</feature>
<feature type="region of interest" description="Disordered" evidence="1">
    <location>
        <begin position="24"/>
        <end position="43"/>
    </location>
</feature>
<dbReference type="PROSITE" id="PS51257">
    <property type="entry name" value="PROKAR_LIPOPROTEIN"/>
    <property type="match status" value="1"/>
</dbReference>
<dbReference type="EMBL" id="CP013862">
    <property type="protein sequence ID" value="ALX47546.1"/>
    <property type="molecule type" value="Genomic_DNA"/>
</dbReference>
<organism evidence="3 4">
    <name type="scientific">Lentibacillus amyloliquefaciens</name>
    <dbReference type="NCBI Taxonomy" id="1472767"/>
    <lineage>
        <taxon>Bacteria</taxon>
        <taxon>Bacillati</taxon>
        <taxon>Bacillota</taxon>
        <taxon>Bacilli</taxon>
        <taxon>Bacillales</taxon>
        <taxon>Bacillaceae</taxon>
        <taxon>Lentibacillus</taxon>
    </lineage>
</organism>
<keyword evidence="2" id="KW-0732">Signal</keyword>
<evidence type="ECO:0000313" key="3">
    <source>
        <dbReference type="EMBL" id="ALX47546.1"/>
    </source>
</evidence>
<protein>
    <submittedName>
        <fullName evidence="3">Uncharacterized protein</fullName>
    </submittedName>
</protein>
<gene>
    <name evidence="3" type="ORF">AOX59_02355</name>
</gene>
<evidence type="ECO:0000313" key="4">
    <source>
        <dbReference type="Proteomes" id="UP000050331"/>
    </source>
</evidence>
<keyword evidence="4" id="KW-1185">Reference proteome</keyword>
<sequence>MRKRRLLTLILLSVLLVLSACGGSDSAAEDNNDETTETPKAGLNETTLDDVIAKKDNNEAFYVLIYDAQQEYVKNTKLLEAYDKALKEEDMTAFHVNLNTLDDEQKQKVDAISEEYSNRTSGHNPFEDGGMAVVHSGQINSAFEYFGKSWFLNMVIEEADTGDKTFLDDDLYSDVKKGAQQNMDYVKKDGINLTY</sequence>
<dbReference type="STRING" id="1472767.AOX59_02355"/>
<feature type="signal peptide" evidence="2">
    <location>
        <begin position="1"/>
        <end position="27"/>
    </location>
</feature>
<evidence type="ECO:0000256" key="2">
    <source>
        <dbReference type="SAM" id="SignalP"/>
    </source>
</evidence>